<accession>A0AAE0BQL4</accession>
<evidence type="ECO:0000313" key="3">
    <source>
        <dbReference type="Proteomes" id="UP001190700"/>
    </source>
</evidence>
<feature type="compositionally biased region" description="Low complexity" evidence="1">
    <location>
        <begin position="59"/>
        <end position="68"/>
    </location>
</feature>
<evidence type="ECO:0000313" key="2">
    <source>
        <dbReference type="EMBL" id="KAK3241016.1"/>
    </source>
</evidence>
<evidence type="ECO:0000256" key="1">
    <source>
        <dbReference type="SAM" id="MobiDB-lite"/>
    </source>
</evidence>
<comment type="caution">
    <text evidence="2">The sequence shown here is derived from an EMBL/GenBank/DDBJ whole genome shotgun (WGS) entry which is preliminary data.</text>
</comment>
<proteinExistence type="predicted"/>
<sequence length="154" mass="16567">MGLVRLVKIEPMREMGAERHGSAAGSRRDAARAPGALSLWMCSPGCRMAVHPTRGARTPPSGGAALPGGRRGRAQSARFVRLASSTADSERRKAGVGERLWLSESDTDRFDDWLQRALCSRGRLPPWGQPLLGVRHAERGASTCAREIGVIARA</sequence>
<feature type="region of interest" description="Disordered" evidence="1">
    <location>
        <begin position="52"/>
        <end position="73"/>
    </location>
</feature>
<protein>
    <submittedName>
        <fullName evidence="2">Uncharacterized protein</fullName>
    </submittedName>
</protein>
<dbReference type="Proteomes" id="UP001190700">
    <property type="component" value="Unassembled WGS sequence"/>
</dbReference>
<name>A0AAE0BQL4_9CHLO</name>
<dbReference type="EMBL" id="LGRX02033496">
    <property type="protein sequence ID" value="KAK3241016.1"/>
    <property type="molecule type" value="Genomic_DNA"/>
</dbReference>
<organism evidence="2 3">
    <name type="scientific">Cymbomonas tetramitiformis</name>
    <dbReference type="NCBI Taxonomy" id="36881"/>
    <lineage>
        <taxon>Eukaryota</taxon>
        <taxon>Viridiplantae</taxon>
        <taxon>Chlorophyta</taxon>
        <taxon>Pyramimonadophyceae</taxon>
        <taxon>Pyramimonadales</taxon>
        <taxon>Pyramimonadaceae</taxon>
        <taxon>Cymbomonas</taxon>
    </lineage>
</organism>
<reference evidence="2 3" key="1">
    <citation type="journal article" date="2015" name="Genome Biol. Evol.">
        <title>Comparative Genomics of a Bacterivorous Green Alga Reveals Evolutionary Causalities and Consequences of Phago-Mixotrophic Mode of Nutrition.</title>
        <authorList>
            <person name="Burns J.A."/>
            <person name="Paasch A."/>
            <person name="Narechania A."/>
            <person name="Kim E."/>
        </authorList>
    </citation>
    <scope>NUCLEOTIDE SEQUENCE [LARGE SCALE GENOMIC DNA]</scope>
    <source>
        <strain evidence="2 3">PLY_AMNH</strain>
    </source>
</reference>
<dbReference type="AlphaFoldDB" id="A0AAE0BQL4"/>
<keyword evidence="3" id="KW-1185">Reference proteome</keyword>
<feature type="non-terminal residue" evidence="2">
    <location>
        <position position="154"/>
    </location>
</feature>
<gene>
    <name evidence="2" type="ORF">CYMTET_49180</name>
</gene>